<sequence length="144" mass="16077">MDRMRVVRPLLIQDDDNNSTVWSLMEEGSGDSAYDSCDLLSVISFDILQEGDMEAHDRILEWCHGEGIAGSPLTSVGQEDVPRSVYNFVTAVNFLLSALLTIFLLLFISVILLRLPHDQSLLLCALSIFLPIPCTLLLHRNLSM</sequence>
<evidence type="ECO:0000313" key="3">
    <source>
        <dbReference type="Proteomes" id="UP000198651"/>
    </source>
</evidence>
<dbReference type="PATRIC" id="fig|1561003.3.peg.1305"/>
<reference evidence="3" key="1">
    <citation type="submission" date="2015-11" db="EMBL/GenBank/DDBJ databases">
        <authorList>
            <person name="Seth-Smith H.M.B."/>
        </authorList>
    </citation>
    <scope>NUCLEOTIDE SEQUENCE [LARGE SCALE GENOMIC DNA]</scope>
    <source>
        <strain evidence="3">2013Ark11</strain>
    </source>
</reference>
<dbReference type="EMBL" id="LN906597">
    <property type="protein sequence ID" value="CUT18075.1"/>
    <property type="molecule type" value="Genomic_DNA"/>
</dbReference>
<evidence type="ECO:0000313" key="2">
    <source>
        <dbReference type="EMBL" id="CUT18075.1"/>
    </source>
</evidence>
<keyword evidence="1" id="KW-0812">Transmembrane</keyword>
<evidence type="ECO:0000256" key="1">
    <source>
        <dbReference type="SAM" id="Phobius"/>
    </source>
</evidence>
<keyword evidence="1" id="KW-0472">Membrane</keyword>
<organism evidence="2 3">
    <name type="scientific">Candidatus Ichthyocystis hellenicum</name>
    <dbReference type="NCBI Taxonomy" id="1561003"/>
    <lineage>
        <taxon>Bacteria</taxon>
        <taxon>Pseudomonadati</taxon>
        <taxon>Pseudomonadota</taxon>
        <taxon>Betaproteobacteria</taxon>
        <taxon>Burkholderiales</taxon>
        <taxon>Candidatus Ichthyocystis</taxon>
    </lineage>
</organism>
<dbReference type="OrthoDB" id="9884665at2"/>
<proteinExistence type="predicted"/>
<name>A0A0S4M440_9BURK</name>
<keyword evidence="3" id="KW-1185">Reference proteome</keyword>
<keyword evidence="1" id="KW-1133">Transmembrane helix</keyword>
<accession>A0A0S4M440</accession>
<feature type="transmembrane region" description="Helical" evidence="1">
    <location>
        <begin position="119"/>
        <end position="138"/>
    </location>
</feature>
<dbReference type="RefSeq" id="WP_092343203.1">
    <property type="nucleotide sequence ID" value="NZ_FLSL01000093.1"/>
</dbReference>
<dbReference type="Proteomes" id="UP000198651">
    <property type="component" value="Chromosome I"/>
</dbReference>
<gene>
    <name evidence="2" type="ORF">Ark11_1270</name>
</gene>
<dbReference type="AlphaFoldDB" id="A0A0S4M440"/>
<feature type="transmembrane region" description="Helical" evidence="1">
    <location>
        <begin position="92"/>
        <end position="113"/>
    </location>
</feature>
<protein>
    <submittedName>
        <fullName evidence="2">Putative membrane protein</fullName>
    </submittedName>
</protein>